<dbReference type="GO" id="GO:0000049">
    <property type="term" value="F:tRNA binding"/>
    <property type="evidence" value="ECO:0007669"/>
    <property type="project" value="UniProtKB-KW"/>
</dbReference>
<evidence type="ECO:0000313" key="11">
    <source>
        <dbReference type="EMBL" id="MCA9387290.1"/>
    </source>
</evidence>
<dbReference type="GO" id="GO:0002161">
    <property type="term" value="F:aminoacyl-tRNA deacylase activity"/>
    <property type="evidence" value="ECO:0007669"/>
    <property type="project" value="TreeGrafter"/>
</dbReference>
<gene>
    <name evidence="11" type="ORF">KC669_04620</name>
</gene>
<keyword evidence="8" id="KW-0648">Protein biosynthesis</keyword>
<dbReference type="InterPro" id="IPR018164">
    <property type="entry name" value="Ala-tRNA-synth_IIc_N"/>
</dbReference>
<evidence type="ECO:0000256" key="4">
    <source>
        <dbReference type="ARBA" id="ARBA00022598"/>
    </source>
</evidence>
<keyword evidence="4 11" id="KW-0436">Ligase</keyword>
<dbReference type="EMBL" id="JAGQLF010000081">
    <property type="protein sequence ID" value="MCA9387290.1"/>
    <property type="molecule type" value="Genomic_DNA"/>
</dbReference>
<dbReference type="GO" id="GO:0006419">
    <property type="term" value="P:alanyl-tRNA aminoacylation"/>
    <property type="evidence" value="ECO:0007669"/>
    <property type="project" value="InterPro"/>
</dbReference>
<sequence length="632" mass="72765">MKTSEEIRESFIKFWTSEPRNSKQVPNVSLVPNNDPTLLFVNSGMFPINPYLGGQPHPLGTRLCNFQRCLRTNYDEMLEIGDNRHTLMFEMMGDWSLGDFTKVDQIPWIMEFWVEVCGLDPKRIYVSVFEGNDDAPRDDEAIRVWKETFEKYGVKAEFSEDITNIPADLKEGEEWSARIFPYNKKKNWWQRAADAPGELGGPTSEMFYDTGDIVVEQDKYHINDDSGRFIEIGNNVFMEYKYSEDGKWEEMTSKNIDFGGGFERVVMLVQDKKDIFETDIYEPVLNKITELSGKEYKALGEETEDTKYFRILADHARAATFIIADGVKPSNKDQGYILRRFIRRLVRFGLKLGLEDNFTKYLAEVVVDKMQHAYTHLDDMKDLIMEEMEKEEIKFRRTLNNGLKEIQKLVEKGEKLDGNLAFYVYETYGFPLEMTLEEFGIDEDTAVIIESGFNEKNEAHRDASRAGAEQKFKGGLADHSEETTKLHTTHHLLLRALQLVLGDHVHQRGSNITGERLRIDFSHAEKLTDEQIKEVEDIVNKKIEEGLPMTRVEMPREDAMEIGAEMEFGQKYPDTVSIYYVGNSLEDAFSKEFCGGPHVENTSQIGEGGKKFKIKKQESIGAGIRRIKAVLE</sequence>
<name>A0A955LAN4_9BACT</name>
<dbReference type="SUPFAM" id="SSF101353">
    <property type="entry name" value="Putative anticodon-binding domain of alanyl-tRNA synthetase (AlaRS)"/>
    <property type="match status" value="1"/>
</dbReference>
<dbReference type="InterPro" id="IPR045864">
    <property type="entry name" value="aa-tRNA-synth_II/BPL/LPL"/>
</dbReference>
<keyword evidence="9" id="KW-0030">Aminoacyl-tRNA synthetase</keyword>
<keyword evidence="6" id="KW-0067">ATP-binding</keyword>
<dbReference type="InterPro" id="IPR018162">
    <property type="entry name" value="Ala-tRNA-ligase_IIc_anticod-bd"/>
</dbReference>
<dbReference type="PRINTS" id="PR00980">
    <property type="entry name" value="TRNASYNTHALA"/>
</dbReference>
<comment type="similarity">
    <text evidence="1">Belongs to the class-II aminoacyl-tRNA synthetase family.</text>
</comment>
<evidence type="ECO:0000256" key="9">
    <source>
        <dbReference type="ARBA" id="ARBA00023146"/>
    </source>
</evidence>
<dbReference type="Proteomes" id="UP000714915">
    <property type="component" value="Unassembled WGS sequence"/>
</dbReference>
<evidence type="ECO:0000256" key="3">
    <source>
        <dbReference type="ARBA" id="ARBA00022555"/>
    </source>
</evidence>
<dbReference type="SUPFAM" id="SSF55681">
    <property type="entry name" value="Class II aaRS and biotin synthetases"/>
    <property type="match status" value="2"/>
</dbReference>
<evidence type="ECO:0000256" key="2">
    <source>
        <dbReference type="ARBA" id="ARBA00013168"/>
    </source>
</evidence>
<dbReference type="InterPro" id="IPR018165">
    <property type="entry name" value="Ala-tRNA-synth_IIc_core"/>
</dbReference>
<dbReference type="GO" id="GO:0004813">
    <property type="term" value="F:alanine-tRNA ligase activity"/>
    <property type="evidence" value="ECO:0007669"/>
    <property type="project" value="UniProtKB-EC"/>
</dbReference>
<proteinExistence type="inferred from homology"/>
<dbReference type="Pfam" id="PF01411">
    <property type="entry name" value="tRNA-synt_2c"/>
    <property type="match status" value="1"/>
</dbReference>
<dbReference type="InterPro" id="IPR002318">
    <property type="entry name" value="Ala-tRNA-lgiase_IIc"/>
</dbReference>
<dbReference type="GO" id="GO:0005524">
    <property type="term" value="F:ATP binding"/>
    <property type="evidence" value="ECO:0007669"/>
    <property type="project" value="UniProtKB-KW"/>
</dbReference>
<evidence type="ECO:0000256" key="6">
    <source>
        <dbReference type="ARBA" id="ARBA00022840"/>
    </source>
</evidence>
<evidence type="ECO:0000256" key="7">
    <source>
        <dbReference type="ARBA" id="ARBA00022884"/>
    </source>
</evidence>
<dbReference type="SUPFAM" id="SSF55186">
    <property type="entry name" value="ThrRS/AlaRS common domain"/>
    <property type="match status" value="1"/>
</dbReference>
<dbReference type="FunFam" id="3.30.980.10:FF:000004">
    <property type="entry name" value="Alanine--tRNA ligase, cytoplasmic"/>
    <property type="match status" value="1"/>
</dbReference>
<reference evidence="11" key="2">
    <citation type="journal article" date="2021" name="Microbiome">
        <title>Successional dynamics and alternative stable states in a saline activated sludge microbial community over 9 years.</title>
        <authorList>
            <person name="Wang Y."/>
            <person name="Ye J."/>
            <person name="Ju F."/>
            <person name="Liu L."/>
            <person name="Boyd J.A."/>
            <person name="Deng Y."/>
            <person name="Parks D.H."/>
            <person name="Jiang X."/>
            <person name="Yin X."/>
            <person name="Woodcroft B.J."/>
            <person name="Tyson G.W."/>
            <person name="Hugenholtz P."/>
            <person name="Polz M.F."/>
            <person name="Zhang T."/>
        </authorList>
    </citation>
    <scope>NUCLEOTIDE SEQUENCE</scope>
    <source>
        <strain evidence="11">HKST-UBA09</strain>
    </source>
</reference>
<dbReference type="Gene3D" id="3.30.54.20">
    <property type="match status" value="1"/>
</dbReference>
<comment type="caution">
    <text evidence="11">The sequence shown here is derived from an EMBL/GenBank/DDBJ whole genome shotgun (WGS) entry which is preliminary data.</text>
</comment>
<dbReference type="PANTHER" id="PTHR11777">
    <property type="entry name" value="ALANYL-TRNA SYNTHETASE"/>
    <property type="match status" value="1"/>
</dbReference>
<keyword evidence="3" id="KW-0820">tRNA-binding</keyword>
<dbReference type="NCBIfam" id="NF002436">
    <property type="entry name" value="PRK01584.1"/>
    <property type="match status" value="1"/>
</dbReference>
<dbReference type="GO" id="GO:0005829">
    <property type="term" value="C:cytosol"/>
    <property type="evidence" value="ECO:0007669"/>
    <property type="project" value="TreeGrafter"/>
</dbReference>
<evidence type="ECO:0000313" key="12">
    <source>
        <dbReference type="Proteomes" id="UP000714915"/>
    </source>
</evidence>
<reference evidence="11" key="1">
    <citation type="submission" date="2020-04" db="EMBL/GenBank/DDBJ databases">
        <authorList>
            <person name="Zhang T."/>
        </authorList>
    </citation>
    <scope>NUCLEOTIDE SEQUENCE</scope>
    <source>
        <strain evidence="11">HKST-UBA09</strain>
    </source>
</reference>
<evidence type="ECO:0000256" key="8">
    <source>
        <dbReference type="ARBA" id="ARBA00022917"/>
    </source>
</evidence>
<protein>
    <recommendedName>
        <fullName evidence="2">alanine--tRNA ligase</fullName>
        <ecNumber evidence="2">6.1.1.7</ecNumber>
    </recommendedName>
</protein>
<dbReference type="PANTHER" id="PTHR11777:SF9">
    <property type="entry name" value="ALANINE--TRNA LIGASE, CYTOPLASMIC"/>
    <property type="match status" value="1"/>
</dbReference>
<dbReference type="EC" id="6.1.1.7" evidence="2"/>
<keyword evidence="5" id="KW-0547">Nucleotide-binding</keyword>
<dbReference type="Pfam" id="PF07973">
    <property type="entry name" value="tRNA_SAD"/>
    <property type="match status" value="1"/>
</dbReference>
<dbReference type="Gene3D" id="3.30.980.10">
    <property type="entry name" value="Threonyl-trna Synthetase, Chain A, domain 2"/>
    <property type="match status" value="1"/>
</dbReference>
<evidence type="ECO:0000259" key="10">
    <source>
        <dbReference type="PROSITE" id="PS50860"/>
    </source>
</evidence>
<dbReference type="InterPro" id="IPR012947">
    <property type="entry name" value="tRNA_SAD"/>
</dbReference>
<feature type="domain" description="Alanyl-transfer RNA synthetases family profile" evidence="10">
    <location>
        <begin position="2"/>
        <end position="632"/>
    </location>
</feature>
<organism evidence="11 12">
    <name type="scientific">Candidatus Dojkabacteria bacterium</name>
    <dbReference type="NCBI Taxonomy" id="2099670"/>
    <lineage>
        <taxon>Bacteria</taxon>
        <taxon>Candidatus Dojkabacteria</taxon>
    </lineage>
</organism>
<keyword evidence="7" id="KW-0694">RNA-binding</keyword>
<accession>A0A955LAN4</accession>
<dbReference type="SMART" id="SM00863">
    <property type="entry name" value="tRNA_SAD"/>
    <property type="match status" value="1"/>
</dbReference>
<dbReference type="AlphaFoldDB" id="A0A955LAN4"/>
<dbReference type="InterPro" id="IPR018163">
    <property type="entry name" value="Thr/Ala-tRNA-synth_IIc_edit"/>
</dbReference>
<dbReference type="Gene3D" id="3.30.930.10">
    <property type="entry name" value="Bira Bifunctional Protein, Domain 2"/>
    <property type="match status" value="1"/>
</dbReference>
<dbReference type="InterPro" id="IPR050058">
    <property type="entry name" value="Ala-tRNA_ligase"/>
</dbReference>
<dbReference type="PROSITE" id="PS50860">
    <property type="entry name" value="AA_TRNA_LIGASE_II_ALA"/>
    <property type="match status" value="1"/>
</dbReference>
<evidence type="ECO:0000256" key="5">
    <source>
        <dbReference type="ARBA" id="ARBA00022741"/>
    </source>
</evidence>
<evidence type="ECO:0000256" key="1">
    <source>
        <dbReference type="ARBA" id="ARBA00008226"/>
    </source>
</evidence>